<dbReference type="EMBL" id="WJQU01000001">
    <property type="protein sequence ID" value="KAJ6646504.1"/>
    <property type="molecule type" value="Genomic_DNA"/>
</dbReference>
<evidence type="ECO:0000313" key="2">
    <source>
        <dbReference type="Proteomes" id="UP001151699"/>
    </source>
</evidence>
<sequence>MSMNKTFYKFHYSITYQPSEHFQENQLLCPPKLLSVATRFDGLGHSAKSSDDKSKYFSELVSRHSFKNKSCIKFSAEDPLHNDV</sequence>
<organism evidence="1 2">
    <name type="scientific">Pseudolycoriella hygida</name>
    <dbReference type="NCBI Taxonomy" id="35572"/>
    <lineage>
        <taxon>Eukaryota</taxon>
        <taxon>Metazoa</taxon>
        <taxon>Ecdysozoa</taxon>
        <taxon>Arthropoda</taxon>
        <taxon>Hexapoda</taxon>
        <taxon>Insecta</taxon>
        <taxon>Pterygota</taxon>
        <taxon>Neoptera</taxon>
        <taxon>Endopterygota</taxon>
        <taxon>Diptera</taxon>
        <taxon>Nematocera</taxon>
        <taxon>Sciaroidea</taxon>
        <taxon>Sciaridae</taxon>
        <taxon>Pseudolycoriella</taxon>
    </lineage>
</organism>
<comment type="caution">
    <text evidence="1">The sequence shown here is derived from an EMBL/GenBank/DDBJ whole genome shotgun (WGS) entry which is preliminary data.</text>
</comment>
<keyword evidence="2" id="KW-1185">Reference proteome</keyword>
<name>A0A9Q0NBX2_9DIPT</name>
<evidence type="ECO:0000313" key="1">
    <source>
        <dbReference type="EMBL" id="KAJ6646504.1"/>
    </source>
</evidence>
<accession>A0A9Q0NBX2</accession>
<protein>
    <submittedName>
        <fullName evidence="1">Uncharacterized protein</fullName>
    </submittedName>
</protein>
<gene>
    <name evidence="1" type="ORF">Bhyg_01716</name>
</gene>
<proteinExistence type="predicted"/>
<reference evidence="1" key="1">
    <citation type="submission" date="2022-07" db="EMBL/GenBank/DDBJ databases">
        <authorList>
            <person name="Trinca V."/>
            <person name="Uliana J.V.C."/>
            <person name="Torres T.T."/>
            <person name="Ward R.J."/>
            <person name="Monesi N."/>
        </authorList>
    </citation>
    <scope>NUCLEOTIDE SEQUENCE</scope>
    <source>
        <strain evidence="1">HSMRA1968</strain>
        <tissue evidence="1">Whole embryos</tissue>
    </source>
</reference>
<dbReference type="AlphaFoldDB" id="A0A9Q0NBX2"/>
<dbReference type="Proteomes" id="UP001151699">
    <property type="component" value="Chromosome A"/>
</dbReference>